<proteinExistence type="predicted"/>
<dbReference type="RefSeq" id="WP_183309056.1">
    <property type="nucleotide sequence ID" value="NZ_JACIEP010000027.1"/>
</dbReference>
<accession>A0A840D011</accession>
<feature type="chain" id="PRO_5032746090" evidence="1">
    <location>
        <begin position="20"/>
        <end position="222"/>
    </location>
</feature>
<protein>
    <submittedName>
        <fullName evidence="2">Gliding motility-associated-like protein</fullName>
    </submittedName>
</protein>
<keyword evidence="1" id="KW-0732">Signal</keyword>
<reference evidence="2 3" key="1">
    <citation type="submission" date="2020-08" db="EMBL/GenBank/DDBJ databases">
        <title>Genomic Encyclopedia of Type Strains, Phase IV (KMG-IV): sequencing the most valuable type-strain genomes for metagenomic binning, comparative biology and taxonomic classification.</title>
        <authorList>
            <person name="Goeker M."/>
        </authorList>
    </citation>
    <scope>NUCLEOTIDE SEQUENCE [LARGE SCALE GENOMIC DNA]</scope>
    <source>
        <strain evidence="2 3">DSM 104969</strain>
    </source>
</reference>
<dbReference type="NCBIfam" id="TIGR04131">
    <property type="entry name" value="Bac_Flav_CTERM"/>
    <property type="match status" value="1"/>
</dbReference>
<keyword evidence="3" id="KW-1185">Reference proteome</keyword>
<dbReference type="InterPro" id="IPR026341">
    <property type="entry name" value="T9SS_type_B"/>
</dbReference>
<evidence type="ECO:0000313" key="3">
    <source>
        <dbReference type="Proteomes" id="UP000555103"/>
    </source>
</evidence>
<dbReference type="InterPro" id="IPR035986">
    <property type="entry name" value="PKD_dom_sf"/>
</dbReference>
<name>A0A840D011_9BACT</name>
<organism evidence="2 3">
    <name type="scientific">Dysgonomonas hofstadii</name>
    <dbReference type="NCBI Taxonomy" id="637886"/>
    <lineage>
        <taxon>Bacteria</taxon>
        <taxon>Pseudomonadati</taxon>
        <taxon>Bacteroidota</taxon>
        <taxon>Bacteroidia</taxon>
        <taxon>Bacteroidales</taxon>
        <taxon>Dysgonomonadaceae</taxon>
        <taxon>Dysgonomonas</taxon>
    </lineage>
</organism>
<dbReference type="EMBL" id="JACIEP010000027">
    <property type="protein sequence ID" value="MBB4038265.1"/>
    <property type="molecule type" value="Genomic_DNA"/>
</dbReference>
<dbReference type="SUPFAM" id="SSF49299">
    <property type="entry name" value="PKD domain"/>
    <property type="match status" value="1"/>
</dbReference>
<feature type="signal peptide" evidence="1">
    <location>
        <begin position="1"/>
        <end position="19"/>
    </location>
</feature>
<comment type="caution">
    <text evidence="2">The sequence shown here is derived from an EMBL/GenBank/DDBJ whole genome shotgun (WGS) entry which is preliminary data.</text>
</comment>
<gene>
    <name evidence="2" type="ORF">GGR21_004197</name>
</gene>
<evidence type="ECO:0000256" key="1">
    <source>
        <dbReference type="SAM" id="SignalP"/>
    </source>
</evidence>
<dbReference type="AlphaFoldDB" id="A0A840D011"/>
<dbReference type="Proteomes" id="UP000555103">
    <property type="component" value="Unassembled WGS sequence"/>
</dbReference>
<evidence type="ECO:0000313" key="2">
    <source>
        <dbReference type="EMBL" id="MBB4038265.1"/>
    </source>
</evidence>
<dbReference type="Pfam" id="PF13585">
    <property type="entry name" value="CHU_C"/>
    <property type="match status" value="1"/>
</dbReference>
<sequence length="222" mass="25616">MKKILLLIFTLISFLQLIAQNTLEVNAKIDFSVEERNSPNEIISADDISNKIYSAPVAINFFGEGGKDAYYYTWYFYKKTDLENAFVRYTDKDIRYTFDQFGEYIIKLEVADYDSKIVSTDTLSFRVAESYINPPNYFSPGDSPGSNDEFRVAYKSIIKYKITIFNRWGVKMYESTDPAKGWDGRYKGKYVNTGAYYYVIYALGSDGVEHPKKGAINILRSR</sequence>